<dbReference type="InterPro" id="IPR016181">
    <property type="entry name" value="Acyl_CoA_acyltransferase"/>
</dbReference>
<keyword evidence="5 6" id="KW-0472">Membrane</keyword>
<comment type="subcellular location">
    <subcellularLocation>
        <location evidence="1">Cell membrane</location>
        <topology evidence="1">Multi-pass membrane protein</topology>
    </subcellularLocation>
</comment>
<dbReference type="Proteomes" id="UP001317870">
    <property type="component" value="Chromosome"/>
</dbReference>
<evidence type="ECO:0000256" key="5">
    <source>
        <dbReference type="ARBA" id="ARBA00023136"/>
    </source>
</evidence>
<organism evidence="8 9">
    <name type="scientific">Nocardia sputorum</name>
    <dbReference type="NCBI Taxonomy" id="2984338"/>
    <lineage>
        <taxon>Bacteria</taxon>
        <taxon>Bacillati</taxon>
        <taxon>Actinomycetota</taxon>
        <taxon>Actinomycetes</taxon>
        <taxon>Mycobacteriales</taxon>
        <taxon>Nocardiaceae</taxon>
        <taxon>Nocardia</taxon>
    </lineage>
</organism>
<keyword evidence="4 6" id="KW-1133">Transmembrane helix</keyword>
<feature type="domain" description="Phosphatidylglycerol lysyltransferase C-terminal" evidence="7">
    <location>
        <begin position="142"/>
        <end position="439"/>
    </location>
</feature>
<evidence type="ECO:0000256" key="4">
    <source>
        <dbReference type="ARBA" id="ARBA00022989"/>
    </source>
</evidence>
<accession>A0ABN6TZ23</accession>
<feature type="transmembrane region" description="Helical" evidence="6">
    <location>
        <begin position="21"/>
        <end position="46"/>
    </location>
</feature>
<evidence type="ECO:0000259" key="7">
    <source>
        <dbReference type="Pfam" id="PF09924"/>
    </source>
</evidence>
<dbReference type="RefSeq" id="WP_281878143.1">
    <property type="nucleotide sequence ID" value="NZ_AP026978.1"/>
</dbReference>
<evidence type="ECO:0000256" key="1">
    <source>
        <dbReference type="ARBA" id="ARBA00004651"/>
    </source>
</evidence>
<feature type="transmembrane region" description="Helical" evidence="6">
    <location>
        <begin position="58"/>
        <end position="78"/>
    </location>
</feature>
<keyword evidence="2" id="KW-1003">Cell membrane</keyword>
<evidence type="ECO:0000256" key="3">
    <source>
        <dbReference type="ARBA" id="ARBA00022692"/>
    </source>
</evidence>
<evidence type="ECO:0000256" key="6">
    <source>
        <dbReference type="SAM" id="Phobius"/>
    </source>
</evidence>
<keyword evidence="3 6" id="KW-0812">Transmembrane</keyword>
<evidence type="ECO:0000313" key="8">
    <source>
        <dbReference type="EMBL" id="BDT98156.1"/>
    </source>
</evidence>
<evidence type="ECO:0000256" key="2">
    <source>
        <dbReference type="ARBA" id="ARBA00022475"/>
    </source>
</evidence>
<gene>
    <name evidence="8" type="ORF">IFM12276_11850</name>
</gene>
<dbReference type="SUPFAM" id="SSF55729">
    <property type="entry name" value="Acyl-CoA N-acyltransferases (Nat)"/>
    <property type="match status" value="1"/>
</dbReference>
<sequence length="464" mass="50995">MPDGQETSGSRTLRAASLGGYRAAALTTTPGTRAVLVSVALLIAVTSTYEADLTAHEGAAHGWLVGLALSGVFVARGLHLRRPITLPHATAAVLVLAVAHLTYRAEHPDAGFVLLAAAGFVLVLPTASKPQPDQLYRVAELVGRTEGDPLAPFALHSSKTYFFNASSTAAIGYRARFGIAAVAGDPIGDRAAFPELVAAFSDFAVNRGWRVAVLGASREMAELWQVWALEHRGLHAVPIGRDVVLDVGEFDLVGRKFRNLRQAVSRTRNFGVTTEVVYESALTEARREELLAIVDEWRRGRQTRGFSMILDHLLDGRNPNMLVVIASDADGNPVGFQRYGISGRGRELSLDVPWRRKDAPNGLDERMIIDLVDYAAAHGIHRISLAFAPFPELFAEKERSRTATLLYLLVHLADPLIRLESLYRFLRKFHALSDQRYALIRWREVVIAAAALLTLEFVPHRREH</sequence>
<dbReference type="InterPro" id="IPR051211">
    <property type="entry name" value="PG_lysyltransferase"/>
</dbReference>
<dbReference type="InterPro" id="IPR024320">
    <property type="entry name" value="LPG_synthase_C"/>
</dbReference>
<dbReference type="Pfam" id="PF09924">
    <property type="entry name" value="LPG_synthase_C"/>
    <property type="match status" value="1"/>
</dbReference>
<dbReference type="PANTHER" id="PTHR34697">
    <property type="entry name" value="PHOSPHATIDYLGLYCEROL LYSYLTRANSFERASE"/>
    <property type="match status" value="1"/>
</dbReference>
<evidence type="ECO:0000313" key="9">
    <source>
        <dbReference type="Proteomes" id="UP001317870"/>
    </source>
</evidence>
<proteinExistence type="predicted"/>
<feature type="transmembrane region" description="Helical" evidence="6">
    <location>
        <begin position="85"/>
        <end position="103"/>
    </location>
</feature>
<protein>
    <recommendedName>
        <fullName evidence="7">Phosphatidylglycerol lysyltransferase C-terminal domain-containing protein</fullName>
    </recommendedName>
</protein>
<dbReference type="EMBL" id="AP026978">
    <property type="protein sequence ID" value="BDT98156.1"/>
    <property type="molecule type" value="Genomic_DNA"/>
</dbReference>
<name>A0ABN6TZ23_9NOCA</name>
<reference evidence="8 9" key="1">
    <citation type="submission" date="2022-11" db="EMBL/GenBank/DDBJ databases">
        <title>Genome Sequencing of Nocardia sp. ON39_IFM12276 and assembly.</title>
        <authorList>
            <person name="Shimojima M."/>
            <person name="Toyokawa M."/>
            <person name="Uesaka K."/>
        </authorList>
    </citation>
    <scope>NUCLEOTIDE SEQUENCE [LARGE SCALE GENOMIC DNA]</scope>
    <source>
        <strain evidence="8 9">IFM 12276</strain>
    </source>
</reference>
<dbReference type="PANTHER" id="PTHR34697:SF2">
    <property type="entry name" value="PHOSPHATIDYLGLYCEROL LYSYLTRANSFERASE"/>
    <property type="match status" value="1"/>
</dbReference>
<feature type="transmembrane region" description="Helical" evidence="6">
    <location>
        <begin position="109"/>
        <end position="127"/>
    </location>
</feature>
<keyword evidence="9" id="KW-1185">Reference proteome</keyword>